<dbReference type="Pfam" id="PF04430">
    <property type="entry name" value="DUF498"/>
    <property type="match status" value="1"/>
</dbReference>
<protein>
    <submittedName>
        <fullName evidence="1">Uncharacterized protein</fullName>
    </submittedName>
</protein>
<keyword evidence="2" id="KW-1185">Reference proteome</keyword>
<evidence type="ECO:0000313" key="2">
    <source>
        <dbReference type="Proteomes" id="UP000197153"/>
    </source>
</evidence>
<sequence>MWEGWKPMDITPLIPADRQVIDAYGPGRFRVSNVVYETPIIVFPDRTIPWTVDGFAGLQPDDFAALIAEQPSLEIVLLGTGPTMQLFTSTLRRAVKERGLGGIDAMDTGAACRTYNVLLAEGRRVAAALLPA</sequence>
<dbReference type="PANTHER" id="PTHR21192:SF2">
    <property type="entry name" value="NADH DEHYDROGENASE [UBIQUINONE] 1 ALPHA SUBCOMPLEX ASSEMBLY FACTOR 3"/>
    <property type="match status" value="1"/>
</dbReference>
<accession>A0A248JVU8</accession>
<dbReference type="EMBL" id="CP022111">
    <property type="protein sequence ID" value="ASG22709.1"/>
    <property type="molecule type" value="Genomic_DNA"/>
</dbReference>
<evidence type="ECO:0000313" key="1">
    <source>
        <dbReference type="EMBL" id="ASG22709.1"/>
    </source>
</evidence>
<dbReference type="PANTHER" id="PTHR21192">
    <property type="entry name" value="NUCLEAR PROTEIN E3-3"/>
    <property type="match status" value="1"/>
</dbReference>
<proteinExistence type="predicted"/>
<dbReference type="Gene3D" id="3.40.1230.10">
    <property type="entry name" value="MTH938-like"/>
    <property type="match status" value="1"/>
</dbReference>
<name>A0A248JVU8_9PROT</name>
<dbReference type="InterPro" id="IPR007523">
    <property type="entry name" value="NDUFAF3/AAMDC"/>
</dbReference>
<dbReference type="SUPFAM" id="SSF64076">
    <property type="entry name" value="MTH938-like"/>
    <property type="match status" value="1"/>
</dbReference>
<dbReference type="Proteomes" id="UP000197153">
    <property type="component" value="Chromosome 2"/>
</dbReference>
<dbReference type="CDD" id="cd00248">
    <property type="entry name" value="Mth938-like"/>
    <property type="match status" value="1"/>
</dbReference>
<dbReference type="AlphaFoldDB" id="A0A248JVU8"/>
<organism evidence="1 2">
    <name type="scientific">Nitrospirillum viridazoti CBAmc</name>
    <dbReference type="NCBI Taxonomy" id="1441467"/>
    <lineage>
        <taxon>Bacteria</taxon>
        <taxon>Pseudomonadati</taxon>
        <taxon>Pseudomonadota</taxon>
        <taxon>Alphaproteobacteria</taxon>
        <taxon>Rhodospirillales</taxon>
        <taxon>Azospirillaceae</taxon>
        <taxon>Nitrospirillum</taxon>
        <taxon>Nitrospirillum viridazoti</taxon>
    </lineage>
</organism>
<dbReference type="KEGG" id="nao:Y958_17495"/>
<reference evidence="1 2" key="1">
    <citation type="submission" date="2017-06" db="EMBL/GenBank/DDBJ databases">
        <title>Complete genome sequence of Nitrospirillum amazonense strain CBAmC, an endophytic nitrogen-fixing and plant growth-promoting bacterium, isolated from sugarcane.</title>
        <authorList>
            <person name="Schwab S."/>
            <person name="dos Santos Teixeira K.R."/>
            <person name="Simoes Araujo J.L."/>
            <person name="Soares Vidal M."/>
            <person name="Borges de Freitas H.R."/>
            <person name="Rivello Crivelaro A.L."/>
            <person name="Bueno de Camargo Nunes A."/>
            <person name="dos Santos C.M."/>
            <person name="Palmeira da Silva Rosa D."/>
            <person name="da Silva Padilha D."/>
            <person name="da Silva E."/>
            <person name="Araujo Terra L."/>
            <person name="Soares Mendes V."/>
            <person name="Farinelli L."/>
            <person name="Magalhaes Cruz L."/>
            <person name="Baldani J.I."/>
        </authorList>
    </citation>
    <scope>NUCLEOTIDE SEQUENCE [LARGE SCALE GENOMIC DNA]</scope>
    <source>
        <strain evidence="1 2">CBAmC</strain>
    </source>
</reference>
<dbReference type="InterPro" id="IPR036748">
    <property type="entry name" value="MTH938-like_sf"/>
</dbReference>
<gene>
    <name evidence="1" type="ORF">Y958_17495</name>
</gene>